<keyword evidence="2" id="KW-1185">Reference proteome</keyword>
<name>A0A512IS37_9HYPH</name>
<dbReference type="RefSeq" id="WP_284246257.1">
    <property type="nucleotide sequence ID" value="NZ_BSPJ01000044.1"/>
</dbReference>
<proteinExistence type="predicted"/>
<evidence type="ECO:0000313" key="1">
    <source>
        <dbReference type="EMBL" id="GEP00501.1"/>
    </source>
</evidence>
<dbReference type="AlphaFoldDB" id="A0A512IS37"/>
<evidence type="ECO:0000313" key="2">
    <source>
        <dbReference type="Proteomes" id="UP000321258"/>
    </source>
</evidence>
<accession>A0A512IS37</accession>
<sequence>MWPFGHGDGVGDTIAADCLVMAKIVPQTIGEKLGAVASARQKDIAR</sequence>
<reference evidence="1 2" key="1">
    <citation type="submission" date="2019-07" db="EMBL/GenBank/DDBJ databases">
        <title>Whole genome shotgun sequence of Methylobacterium haplocladii NBRC 107714.</title>
        <authorList>
            <person name="Hosoyama A."/>
            <person name="Uohara A."/>
            <person name="Ohji S."/>
            <person name="Ichikawa N."/>
        </authorList>
    </citation>
    <scope>NUCLEOTIDE SEQUENCE [LARGE SCALE GENOMIC DNA]</scope>
    <source>
        <strain evidence="1 2">NBRC 107714</strain>
    </source>
</reference>
<dbReference type="Proteomes" id="UP000321258">
    <property type="component" value="Unassembled WGS sequence"/>
</dbReference>
<comment type="caution">
    <text evidence="1">The sequence shown here is derived from an EMBL/GenBank/DDBJ whole genome shotgun (WGS) entry which is preliminary data.</text>
</comment>
<organism evidence="1 2">
    <name type="scientific">Methylobacterium haplocladii</name>
    <dbReference type="NCBI Taxonomy" id="1176176"/>
    <lineage>
        <taxon>Bacteria</taxon>
        <taxon>Pseudomonadati</taxon>
        <taxon>Pseudomonadota</taxon>
        <taxon>Alphaproteobacteria</taxon>
        <taxon>Hyphomicrobiales</taxon>
        <taxon>Methylobacteriaceae</taxon>
        <taxon>Methylobacterium</taxon>
    </lineage>
</organism>
<gene>
    <name evidence="1" type="ORF">MHA02_28880</name>
</gene>
<protein>
    <submittedName>
        <fullName evidence="1">Uncharacterized protein</fullName>
    </submittedName>
</protein>
<dbReference type="EMBL" id="BJZT01000031">
    <property type="protein sequence ID" value="GEP00501.1"/>
    <property type="molecule type" value="Genomic_DNA"/>
</dbReference>